<evidence type="ECO:0000313" key="3">
    <source>
        <dbReference type="Proteomes" id="UP001189624"/>
    </source>
</evidence>
<feature type="transmembrane region" description="Helical" evidence="1">
    <location>
        <begin position="46"/>
        <end position="65"/>
    </location>
</feature>
<keyword evidence="1" id="KW-1133">Transmembrane helix</keyword>
<dbReference type="Proteomes" id="UP001189624">
    <property type="component" value="Chromosome 9"/>
</dbReference>
<protein>
    <submittedName>
        <fullName evidence="2">Uncharacterized protein</fullName>
    </submittedName>
</protein>
<name>A0AA86T3Q7_9FABA</name>
<dbReference type="EMBL" id="OY731406">
    <property type="protein sequence ID" value="CAJ1973455.1"/>
    <property type="molecule type" value="Genomic_DNA"/>
</dbReference>
<evidence type="ECO:0000256" key="1">
    <source>
        <dbReference type="SAM" id="Phobius"/>
    </source>
</evidence>
<feature type="transmembrane region" description="Helical" evidence="1">
    <location>
        <begin position="12"/>
        <end position="31"/>
    </location>
</feature>
<keyword evidence="1" id="KW-0472">Membrane</keyword>
<dbReference type="AlphaFoldDB" id="A0AA86T3Q7"/>
<evidence type="ECO:0000313" key="2">
    <source>
        <dbReference type="EMBL" id="CAJ1973455.1"/>
    </source>
</evidence>
<accession>A0AA86T3Q7</accession>
<keyword evidence="1" id="KW-0812">Transmembrane</keyword>
<reference evidence="2" key="1">
    <citation type="submission" date="2023-10" db="EMBL/GenBank/DDBJ databases">
        <authorList>
            <person name="Domelevo Entfellner J.-B."/>
        </authorList>
    </citation>
    <scope>NUCLEOTIDE SEQUENCE</scope>
</reference>
<organism evidence="2 3">
    <name type="scientific">Sphenostylis stenocarpa</name>
    <dbReference type="NCBI Taxonomy" id="92480"/>
    <lineage>
        <taxon>Eukaryota</taxon>
        <taxon>Viridiplantae</taxon>
        <taxon>Streptophyta</taxon>
        <taxon>Embryophyta</taxon>
        <taxon>Tracheophyta</taxon>
        <taxon>Spermatophyta</taxon>
        <taxon>Magnoliopsida</taxon>
        <taxon>eudicotyledons</taxon>
        <taxon>Gunneridae</taxon>
        <taxon>Pentapetalae</taxon>
        <taxon>rosids</taxon>
        <taxon>fabids</taxon>
        <taxon>Fabales</taxon>
        <taxon>Fabaceae</taxon>
        <taxon>Papilionoideae</taxon>
        <taxon>50 kb inversion clade</taxon>
        <taxon>NPAAA clade</taxon>
        <taxon>indigoferoid/millettioid clade</taxon>
        <taxon>Phaseoleae</taxon>
        <taxon>Sphenostylis</taxon>
    </lineage>
</organism>
<dbReference type="Gramene" id="rna-AYBTSS11_LOCUS25516">
    <property type="protein sequence ID" value="CAJ1973455.1"/>
    <property type="gene ID" value="gene-AYBTSS11_LOCUS25516"/>
</dbReference>
<proteinExistence type="predicted"/>
<keyword evidence="3" id="KW-1185">Reference proteome</keyword>
<sequence length="85" mass="9666">MAGQSKLEKEIAMCTAVYVNVIWWVLAWNPLRSGGNPWLWKKVTCSAPLIFASRAFALLFNIQCFKSNHFSRFLKCSHTCGVTLK</sequence>
<gene>
    <name evidence="2" type="ORF">AYBTSS11_LOCUS25516</name>
</gene>